<dbReference type="SMART" id="SM00343">
    <property type="entry name" value="ZnF_C2HC"/>
    <property type="match status" value="1"/>
</dbReference>
<keyword evidence="1" id="KW-0863">Zinc-finger</keyword>
<dbReference type="Pfam" id="PF00098">
    <property type="entry name" value="zf-CCHC"/>
    <property type="match status" value="1"/>
</dbReference>
<keyword evidence="4" id="KW-0695">RNA-directed DNA polymerase</keyword>
<reference evidence="4" key="2">
    <citation type="submission" date="2022-01" db="EMBL/GenBank/DDBJ databases">
        <authorList>
            <person name="Yamashiro T."/>
            <person name="Shiraishi A."/>
            <person name="Satake H."/>
            <person name="Nakayama K."/>
        </authorList>
    </citation>
    <scope>NUCLEOTIDE SEQUENCE</scope>
</reference>
<dbReference type="Proteomes" id="UP001151760">
    <property type="component" value="Unassembled WGS sequence"/>
</dbReference>
<keyword evidence="1" id="KW-0862">Zinc</keyword>
<keyword evidence="1" id="KW-0479">Metal-binding</keyword>
<sequence length="238" mass="27083">MHNNIMAAGSKDRPPMLAPGRYSQLRSRFLWYIDTKPNGEGLRKSILSGPYVPSTVLVQAVCCNEISEQAQRDWICKRIGHSLQSIQKALQPTHTNNNLQTSSNSRNKTEDTTPRYNNDNQSGQFRNQRTMTVAGTRETVGSPVVQQTGIQCFNCKGFGHYAKECRKPKRVKDYTYHKEKMMMCKQAEQGVPLQAEQADWLADTDEEIDEQELEAHYSFMAKIQEVLPEESSSTNTME</sequence>
<dbReference type="PROSITE" id="PS50158">
    <property type="entry name" value="ZF_CCHC"/>
    <property type="match status" value="1"/>
</dbReference>
<accession>A0ABQ5I4A3</accession>
<proteinExistence type="predicted"/>
<dbReference type="EMBL" id="BQNB010020339">
    <property type="protein sequence ID" value="GJT94903.1"/>
    <property type="molecule type" value="Genomic_DNA"/>
</dbReference>
<evidence type="ECO:0000256" key="1">
    <source>
        <dbReference type="PROSITE-ProRule" id="PRU00047"/>
    </source>
</evidence>
<dbReference type="InterPro" id="IPR036875">
    <property type="entry name" value="Znf_CCHC_sf"/>
</dbReference>
<feature type="domain" description="CCHC-type" evidence="3">
    <location>
        <begin position="152"/>
        <end position="167"/>
    </location>
</feature>
<evidence type="ECO:0000313" key="5">
    <source>
        <dbReference type="Proteomes" id="UP001151760"/>
    </source>
</evidence>
<keyword evidence="4" id="KW-0548">Nucleotidyltransferase</keyword>
<comment type="caution">
    <text evidence="4">The sequence shown here is derived from an EMBL/GenBank/DDBJ whole genome shotgun (WGS) entry which is preliminary data.</text>
</comment>
<feature type="compositionally biased region" description="Polar residues" evidence="2">
    <location>
        <begin position="91"/>
        <end position="106"/>
    </location>
</feature>
<reference evidence="4" key="1">
    <citation type="journal article" date="2022" name="Int. J. Mol. Sci.">
        <title>Draft Genome of Tanacetum Coccineum: Genomic Comparison of Closely Related Tanacetum-Family Plants.</title>
        <authorList>
            <person name="Yamashiro T."/>
            <person name="Shiraishi A."/>
            <person name="Nakayama K."/>
            <person name="Satake H."/>
        </authorList>
    </citation>
    <scope>NUCLEOTIDE SEQUENCE</scope>
</reference>
<dbReference type="SUPFAM" id="SSF57756">
    <property type="entry name" value="Retrovirus zinc finger-like domains"/>
    <property type="match status" value="1"/>
</dbReference>
<gene>
    <name evidence="4" type="ORF">Tco_1090421</name>
</gene>
<dbReference type="Gene3D" id="4.10.60.10">
    <property type="entry name" value="Zinc finger, CCHC-type"/>
    <property type="match status" value="1"/>
</dbReference>
<keyword evidence="4" id="KW-0808">Transferase</keyword>
<organism evidence="4 5">
    <name type="scientific">Tanacetum coccineum</name>
    <dbReference type="NCBI Taxonomy" id="301880"/>
    <lineage>
        <taxon>Eukaryota</taxon>
        <taxon>Viridiplantae</taxon>
        <taxon>Streptophyta</taxon>
        <taxon>Embryophyta</taxon>
        <taxon>Tracheophyta</taxon>
        <taxon>Spermatophyta</taxon>
        <taxon>Magnoliopsida</taxon>
        <taxon>eudicotyledons</taxon>
        <taxon>Gunneridae</taxon>
        <taxon>Pentapetalae</taxon>
        <taxon>asterids</taxon>
        <taxon>campanulids</taxon>
        <taxon>Asterales</taxon>
        <taxon>Asteraceae</taxon>
        <taxon>Asteroideae</taxon>
        <taxon>Anthemideae</taxon>
        <taxon>Anthemidinae</taxon>
        <taxon>Tanacetum</taxon>
    </lineage>
</organism>
<evidence type="ECO:0000313" key="4">
    <source>
        <dbReference type="EMBL" id="GJT94903.1"/>
    </source>
</evidence>
<feature type="compositionally biased region" description="Polar residues" evidence="2">
    <location>
        <begin position="114"/>
        <end position="127"/>
    </location>
</feature>
<name>A0ABQ5I4A3_9ASTR</name>
<protein>
    <submittedName>
        <fullName evidence="4">Reverse transcriptase domain-containing protein</fullName>
    </submittedName>
</protein>
<evidence type="ECO:0000259" key="3">
    <source>
        <dbReference type="PROSITE" id="PS50158"/>
    </source>
</evidence>
<dbReference type="InterPro" id="IPR001878">
    <property type="entry name" value="Znf_CCHC"/>
</dbReference>
<evidence type="ECO:0000256" key="2">
    <source>
        <dbReference type="SAM" id="MobiDB-lite"/>
    </source>
</evidence>
<keyword evidence="5" id="KW-1185">Reference proteome</keyword>
<dbReference type="GO" id="GO:0003964">
    <property type="term" value="F:RNA-directed DNA polymerase activity"/>
    <property type="evidence" value="ECO:0007669"/>
    <property type="project" value="UniProtKB-KW"/>
</dbReference>
<feature type="region of interest" description="Disordered" evidence="2">
    <location>
        <begin position="91"/>
        <end position="127"/>
    </location>
</feature>